<accession>A0ABQ9KMU4</accession>
<evidence type="ECO:0000256" key="1">
    <source>
        <dbReference type="ARBA" id="ARBA00009995"/>
    </source>
</evidence>
<comment type="similarity">
    <text evidence="1">Belongs to the UDP-glycosyltransferase family.</text>
</comment>
<dbReference type="EMBL" id="JARPOI010000016">
    <property type="protein sequence ID" value="KAJ9145721.1"/>
    <property type="molecule type" value="Genomic_DNA"/>
</dbReference>
<evidence type="ECO:0000313" key="4">
    <source>
        <dbReference type="Proteomes" id="UP001174677"/>
    </source>
</evidence>
<organism evidence="3 4">
    <name type="scientific">Hevea brasiliensis</name>
    <name type="common">Para rubber tree</name>
    <name type="synonym">Siphonia brasiliensis</name>
    <dbReference type="NCBI Taxonomy" id="3981"/>
    <lineage>
        <taxon>Eukaryota</taxon>
        <taxon>Viridiplantae</taxon>
        <taxon>Streptophyta</taxon>
        <taxon>Embryophyta</taxon>
        <taxon>Tracheophyta</taxon>
        <taxon>Spermatophyta</taxon>
        <taxon>Magnoliopsida</taxon>
        <taxon>eudicotyledons</taxon>
        <taxon>Gunneridae</taxon>
        <taxon>Pentapetalae</taxon>
        <taxon>rosids</taxon>
        <taxon>fabids</taxon>
        <taxon>Malpighiales</taxon>
        <taxon>Euphorbiaceae</taxon>
        <taxon>Crotonoideae</taxon>
        <taxon>Micrandreae</taxon>
        <taxon>Hevea</taxon>
    </lineage>
</organism>
<evidence type="ECO:0000256" key="2">
    <source>
        <dbReference type="ARBA" id="ARBA00022679"/>
    </source>
</evidence>
<sequence>MQKADMENMKVKPISSVGTTCHVVAMPYPGRGHINPMINLCKLMSFKYPHIVVSLVVTEEWQSFLCSYIFPSNIRLNTIPNVIPSELVRAKDFPAFLEAVATKMEAPFEQFLDRLDLPVNAIIADTYLDWVIAVGNRRNIPVASLWTMSATVLSIFHHFDLLVQNGHFPIMLSEREEERVDYIPGVPPTRLLDFPTIFNGTVGQILSLALKSTSMVSKAQYLLFTSAYELEPSVIDALKLKFCFPLYPLGPMVPYFELKPNSNLSTSDDQKVPEYLQWLNSQPKNSVLYVSMGSFLSVSSAQMNEIVAGVRNSGVRFLWVSRGERGLFEDGCGDLGLVVPWCDQLRVLCHPSVGGFWTHCGWNSTLEAAFAGVPMLASPIFWDQTSNSKKIVEDWKIGWRVKQGVVGENLVTREEIAKLVQSFMDEENSEVIEMREKTKEVQEACQAAISQHGSSDSNLDFFLRDISQVKAK</sequence>
<dbReference type="Gene3D" id="3.40.50.2000">
    <property type="entry name" value="Glycogen Phosphorylase B"/>
    <property type="match status" value="2"/>
</dbReference>
<evidence type="ECO:0008006" key="5">
    <source>
        <dbReference type="Google" id="ProtNLM"/>
    </source>
</evidence>
<dbReference type="Pfam" id="PF00201">
    <property type="entry name" value="UDPGT"/>
    <property type="match status" value="1"/>
</dbReference>
<evidence type="ECO:0000313" key="3">
    <source>
        <dbReference type="EMBL" id="KAJ9145721.1"/>
    </source>
</evidence>
<name>A0ABQ9KMU4_HEVBR</name>
<dbReference type="PANTHER" id="PTHR11926:SF774">
    <property type="entry name" value="UDP-GLYCOSYLTRANSFERASE 85A1-RELATED"/>
    <property type="match status" value="1"/>
</dbReference>
<keyword evidence="2" id="KW-0808">Transferase</keyword>
<proteinExistence type="inferred from homology"/>
<comment type="caution">
    <text evidence="3">The sequence shown here is derived from an EMBL/GenBank/DDBJ whole genome shotgun (WGS) entry which is preliminary data.</text>
</comment>
<dbReference type="CDD" id="cd03784">
    <property type="entry name" value="GT1_Gtf-like"/>
    <property type="match status" value="1"/>
</dbReference>
<reference evidence="3" key="1">
    <citation type="journal article" date="2023" name="Plant Biotechnol. J.">
        <title>Chromosome-level wild Hevea brasiliensis genome provides new tools for genomic-assisted breeding and valuable loci to elevate rubber yield.</title>
        <authorList>
            <person name="Cheng H."/>
            <person name="Song X."/>
            <person name="Hu Y."/>
            <person name="Wu T."/>
            <person name="Yang Q."/>
            <person name="An Z."/>
            <person name="Feng S."/>
            <person name="Deng Z."/>
            <person name="Wu W."/>
            <person name="Zeng X."/>
            <person name="Tu M."/>
            <person name="Wang X."/>
            <person name="Huang H."/>
        </authorList>
    </citation>
    <scope>NUCLEOTIDE SEQUENCE</scope>
    <source>
        <strain evidence="3">MT/VB/25A 57/8</strain>
    </source>
</reference>
<dbReference type="Proteomes" id="UP001174677">
    <property type="component" value="Chromosome 16"/>
</dbReference>
<dbReference type="SUPFAM" id="SSF53756">
    <property type="entry name" value="UDP-Glycosyltransferase/glycogen phosphorylase"/>
    <property type="match status" value="1"/>
</dbReference>
<dbReference type="InterPro" id="IPR002213">
    <property type="entry name" value="UDP_glucos_trans"/>
</dbReference>
<gene>
    <name evidence="3" type="ORF">P3X46_028067</name>
</gene>
<keyword evidence="4" id="KW-1185">Reference proteome</keyword>
<protein>
    <recommendedName>
        <fullName evidence="5">Glycosyltransferase</fullName>
    </recommendedName>
</protein>
<dbReference type="PANTHER" id="PTHR11926">
    <property type="entry name" value="GLUCOSYL/GLUCURONOSYL TRANSFERASES"/>
    <property type="match status" value="1"/>
</dbReference>